<proteinExistence type="predicted"/>
<reference evidence="2" key="1">
    <citation type="submission" date="2018-07" db="EMBL/GenBank/DDBJ databases">
        <authorList>
            <person name="Quirk P.G."/>
            <person name="Krulwich T.A."/>
        </authorList>
    </citation>
    <scope>NUCLEOTIDE SEQUENCE</scope>
</reference>
<protein>
    <submittedName>
        <fullName evidence="2">CSON004179 protein</fullName>
    </submittedName>
</protein>
<gene>
    <name evidence="2" type="primary">CSON004179</name>
</gene>
<sequence>MLKERILLISTILIVIVLSYQNTQASSNNSEMNELSISNSESGRTFGRIKRFQMLLIPLAYKMGLFTAVIGIILLLTLKSVLIGKAILFLNVAFMLVKLGAFFFKHKLGASDWDHNKKNIHIHLHGANQGYHGYQGWVSPEIPGWKPEYPTSA</sequence>
<dbReference type="EMBL" id="UFQT01000180">
    <property type="protein sequence ID" value="SSX21209.1"/>
    <property type="molecule type" value="Genomic_DNA"/>
</dbReference>
<name>A0A336LWS4_CULSO</name>
<evidence type="ECO:0000256" key="1">
    <source>
        <dbReference type="SAM" id="Phobius"/>
    </source>
</evidence>
<dbReference type="VEuPathDB" id="VectorBase:CSON004179"/>
<accession>A0A336LWS4</accession>
<keyword evidence="1" id="KW-0812">Transmembrane</keyword>
<keyword evidence="1" id="KW-1133">Transmembrane helix</keyword>
<organism evidence="2">
    <name type="scientific">Culicoides sonorensis</name>
    <name type="common">Biting midge</name>
    <dbReference type="NCBI Taxonomy" id="179676"/>
    <lineage>
        <taxon>Eukaryota</taxon>
        <taxon>Metazoa</taxon>
        <taxon>Ecdysozoa</taxon>
        <taxon>Arthropoda</taxon>
        <taxon>Hexapoda</taxon>
        <taxon>Insecta</taxon>
        <taxon>Pterygota</taxon>
        <taxon>Neoptera</taxon>
        <taxon>Endopterygota</taxon>
        <taxon>Diptera</taxon>
        <taxon>Nematocera</taxon>
        <taxon>Chironomoidea</taxon>
        <taxon>Ceratopogonidae</taxon>
        <taxon>Ceratopogoninae</taxon>
        <taxon>Culicoides</taxon>
        <taxon>Monoculicoides</taxon>
    </lineage>
</organism>
<feature type="transmembrane region" description="Helical" evidence="1">
    <location>
        <begin position="6"/>
        <end position="23"/>
    </location>
</feature>
<keyword evidence="1" id="KW-0472">Membrane</keyword>
<dbReference type="OMA" id="FNGINCH"/>
<evidence type="ECO:0000313" key="2">
    <source>
        <dbReference type="EMBL" id="SSX21209.1"/>
    </source>
</evidence>
<feature type="transmembrane region" description="Helical" evidence="1">
    <location>
        <begin position="82"/>
        <end position="104"/>
    </location>
</feature>
<dbReference type="AlphaFoldDB" id="A0A336LWS4"/>
<feature type="transmembrane region" description="Helical" evidence="1">
    <location>
        <begin position="54"/>
        <end position="76"/>
    </location>
</feature>